<accession>A0A2S9K0N6</accession>
<name>A0A2S9K0N6_9BURK</name>
<sequence length="69" mass="7768">MPNHKEIRQLLADPASIDWFRQALRSALERDPVDAAQDAYLLSIVLAWHSRAVVADALTSQAIRDASRR</sequence>
<dbReference type="AlphaFoldDB" id="A0A2S9K0N6"/>
<organism evidence="1 2">
    <name type="scientific">Malikia granosa</name>
    <dbReference type="NCBI Taxonomy" id="263067"/>
    <lineage>
        <taxon>Bacteria</taxon>
        <taxon>Pseudomonadati</taxon>
        <taxon>Pseudomonadota</taxon>
        <taxon>Betaproteobacteria</taxon>
        <taxon>Burkholderiales</taxon>
        <taxon>Comamonadaceae</taxon>
        <taxon>Malikia</taxon>
    </lineage>
</organism>
<dbReference type="RefSeq" id="WP_105749732.1">
    <property type="nucleotide sequence ID" value="NZ_PVLQ01000117.1"/>
</dbReference>
<protein>
    <submittedName>
        <fullName evidence="1">Uncharacterized protein</fullName>
    </submittedName>
</protein>
<reference evidence="1 2" key="1">
    <citation type="submission" date="2018-03" db="EMBL/GenBank/DDBJ databases">
        <title>Comparative genomics illustrates the genes involved in a hyperalkaliphilic mechanisms of Serpentinomonas isolated from highly-alkaline calcium-rich serpentinized springs.</title>
        <authorList>
            <person name="Suzuki S."/>
            <person name="Ishii S."/>
            <person name="Walworth N."/>
            <person name="Bird L."/>
            <person name="Kuenen J.G."/>
            <person name="Nealson K.H."/>
        </authorList>
    </citation>
    <scope>NUCLEOTIDE SEQUENCE [LARGE SCALE GENOMIC DNA]</scope>
    <source>
        <strain evidence="1 2">P1</strain>
    </source>
</reference>
<evidence type="ECO:0000313" key="1">
    <source>
        <dbReference type="EMBL" id="PRD63927.1"/>
    </source>
</evidence>
<dbReference type="EMBL" id="PVLQ01000117">
    <property type="protein sequence ID" value="PRD63927.1"/>
    <property type="molecule type" value="Genomic_DNA"/>
</dbReference>
<evidence type="ECO:0000313" key="2">
    <source>
        <dbReference type="Proteomes" id="UP000238589"/>
    </source>
</evidence>
<dbReference type="Proteomes" id="UP000238589">
    <property type="component" value="Unassembled WGS sequence"/>
</dbReference>
<keyword evidence="2" id="KW-1185">Reference proteome</keyword>
<proteinExistence type="predicted"/>
<comment type="caution">
    <text evidence="1">The sequence shown here is derived from an EMBL/GenBank/DDBJ whole genome shotgun (WGS) entry which is preliminary data.</text>
</comment>
<gene>
    <name evidence="1" type="ORF">C6P64_17040</name>
</gene>
<dbReference type="OrthoDB" id="9133899at2"/>